<evidence type="ECO:0000313" key="3">
    <source>
        <dbReference type="Proteomes" id="UP001239994"/>
    </source>
</evidence>
<dbReference type="Proteomes" id="UP001239994">
    <property type="component" value="Unassembled WGS sequence"/>
</dbReference>
<evidence type="ECO:0000256" key="1">
    <source>
        <dbReference type="SAM" id="MobiDB-lite"/>
    </source>
</evidence>
<dbReference type="AlphaFoldDB" id="A0AAD8YP67"/>
<organism evidence="2 3">
    <name type="scientific">Electrophorus voltai</name>
    <dbReference type="NCBI Taxonomy" id="2609070"/>
    <lineage>
        <taxon>Eukaryota</taxon>
        <taxon>Metazoa</taxon>
        <taxon>Chordata</taxon>
        <taxon>Craniata</taxon>
        <taxon>Vertebrata</taxon>
        <taxon>Euteleostomi</taxon>
        <taxon>Actinopterygii</taxon>
        <taxon>Neopterygii</taxon>
        <taxon>Teleostei</taxon>
        <taxon>Ostariophysi</taxon>
        <taxon>Gymnotiformes</taxon>
        <taxon>Gymnotoidei</taxon>
        <taxon>Gymnotidae</taxon>
        <taxon>Electrophorus</taxon>
    </lineage>
</organism>
<reference evidence="2" key="1">
    <citation type="submission" date="2023-03" db="EMBL/GenBank/DDBJ databases">
        <title>Electrophorus voltai genome.</title>
        <authorList>
            <person name="Bian C."/>
        </authorList>
    </citation>
    <scope>NUCLEOTIDE SEQUENCE</scope>
    <source>
        <strain evidence="2">CB-2022</strain>
        <tissue evidence="2">Muscle</tissue>
    </source>
</reference>
<protein>
    <submittedName>
        <fullName evidence="2">Uncharacterized protein</fullName>
    </submittedName>
</protein>
<gene>
    <name evidence="2" type="ORF">P4O66_003482</name>
</gene>
<name>A0AAD8YP67_9TELE</name>
<comment type="caution">
    <text evidence="2">The sequence shown here is derived from an EMBL/GenBank/DDBJ whole genome shotgun (WGS) entry which is preliminary data.</text>
</comment>
<keyword evidence="3" id="KW-1185">Reference proteome</keyword>
<feature type="region of interest" description="Disordered" evidence="1">
    <location>
        <begin position="80"/>
        <end position="143"/>
    </location>
</feature>
<sequence length="143" mass="16365">MFVYEGYGDPIWDFQYMKNSWQAWSNAKLVWDKAHGVRKQGSHSEPQRATRTGITISSPQSQNLWTSTVQRRDLPSSWPRFKELQGGRNPLNNFGGPSVWSYGEQLDQEDRYSEMDSAGSYDPCLDDQQGHTAYGETGEYSDV</sequence>
<dbReference type="EMBL" id="JAROKS010000026">
    <property type="protein sequence ID" value="KAK1784810.1"/>
    <property type="molecule type" value="Genomic_DNA"/>
</dbReference>
<feature type="compositionally biased region" description="Polar residues" evidence="1">
    <location>
        <begin position="43"/>
        <end position="61"/>
    </location>
</feature>
<proteinExistence type="predicted"/>
<evidence type="ECO:0000313" key="2">
    <source>
        <dbReference type="EMBL" id="KAK1784810.1"/>
    </source>
</evidence>
<feature type="region of interest" description="Disordered" evidence="1">
    <location>
        <begin position="37"/>
        <end position="61"/>
    </location>
</feature>
<accession>A0AAD8YP67</accession>